<dbReference type="InterPro" id="IPR045076">
    <property type="entry name" value="MutS"/>
</dbReference>
<keyword evidence="3" id="KW-0547">Nucleotide-binding</keyword>
<evidence type="ECO:0000259" key="9">
    <source>
        <dbReference type="SMART" id="SM00533"/>
    </source>
</evidence>
<evidence type="ECO:0000256" key="3">
    <source>
        <dbReference type="ARBA" id="ARBA00022741"/>
    </source>
</evidence>
<feature type="compositionally biased region" description="Polar residues" evidence="8">
    <location>
        <begin position="125"/>
        <end position="153"/>
    </location>
</feature>
<protein>
    <recommendedName>
        <fullName evidence="2 7">DNA mismatch repair protein MSH3</fullName>
    </recommendedName>
    <alternativeName>
        <fullName evidence="2 7">DNA mismatch repair protein MSH3</fullName>
    </alternativeName>
</protein>
<dbReference type="PANTHER" id="PTHR11361:SF21">
    <property type="entry name" value="MUTS PROTEIN HOMOLOG 4"/>
    <property type="match status" value="1"/>
</dbReference>
<feature type="region of interest" description="Disordered" evidence="8">
    <location>
        <begin position="78"/>
        <end position="153"/>
    </location>
</feature>
<dbReference type="InterPro" id="IPR007696">
    <property type="entry name" value="DNA_mismatch_repair_MutS_core"/>
</dbReference>
<proteinExistence type="inferred from homology"/>
<gene>
    <name evidence="11" type="ORF">BCR42DRAFT_401987</name>
</gene>
<evidence type="ECO:0000256" key="2">
    <source>
        <dbReference type="ARBA" id="ARBA00022151"/>
    </source>
</evidence>
<dbReference type="Proteomes" id="UP000193560">
    <property type="component" value="Unassembled WGS sequence"/>
</dbReference>
<dbReference type="InterPro" id="IPR036678">
    <property type="entry name" value="MutS_con_dom_sf"/>
</dbReference>
<keyword evidence="5" id="KW-0238">DNA-binding</keyword>
<dbReference type="Gene3D" id="1.10.1420.10">
    <property type="match status" value="2"/>
</dbReference>
<feature type="domain" description="DNA mismatch repair proteins mutS family" evidence="10">
    <location>
        <begin position="683"/>
        <end position="870"/>
    </location>
</feature>
<evidence type="ECO:0000256" key="8">
    <source>
        <dbReference type="SAM" id="MobiDB-lite"/>
    </source>
</evidence>
<dbReference type="SMART" id="SM00533">
    <property type="entry name" value="MUTSd"/>
    <property type="match status" value="1"/>
</dbReference>
<dbReference type="SMART" id="SM00534">
    <property type="entry name" value="MUTSac"/>
    <property type="match status" value="1"/>
</dbReference>
<dbReference type="Gene3D" id="3.30.420.110">
    <property type="entry name" value="MutS, connector domain"/>
    <property type="match status" value="1"/>
</dbReference>
<evidence type="ECO:0000256" key="5">
    <source>
        <dbReference type="ARBA" id="ARBA00023125"/>
    </source>
</evidence>
<dbReference type="Pfam" id="PF00488">
    <property type="entry name" value="MutS_V"/>
    <property type="match status" value="1"/>
</dbReference>
<dbReference type="OrthoDB" id="276261at2759"/>
<evidence type="ECO:0000256" key="6">
    <source>
        <dbReference type="ARBA" id="ARBA00023254"/>
    </source>
</evidence>
<name>A0A1X2IXH1_9FUNG</name>
<sequence length="906" mass="100707">MGKIDLTPQSKLTNTLSENTLAAVPYNVRNILLSPASPQGRANSDTIPLFAISDSSSTTSTHKKTNVTPSILNISKSAVGPSQASLTSQTPHSQYMDETRSTTSHLVAASSGYKRQKPMDPSGSPPQSQRTALPFGKSQTKPTSSQRAPPRTSLITQNATIMAITEGCGVATEVGICYIHLPSSECTMAQISDLQTFSKTMLKIYLANPAKILVTASPTTSPMTKLMQLVEKHFPRIELMSLPRREFNDEEGLQFIKKFGIEESVTSLLRVISAKYYCLAATSALFKYLEGRDGRAFCEHTLKFVYDTVEGTMMIDAISAKNLELINNLSKANNKETLFGTMNHTTTPMGARLLRTTILQPCTDTDIINARLDAVEELLKKESEFFSLKSSLKHLMDLDHVISTITKMPRFPRDLSSRQMASIHAAESHINHIIALKNALKTILQVSQTLESYNDDPLLQKIGQIMAHEDLGKYRQLIQETINEDIGYEKTSLGTRNQRCYAIKAGVNGLLDVARQTYKEVIEDIYDTATEYCDTFELSLKLQFDNERKFYLTLPADQSDMSLPSIFINVSKKKKIITFTSLELLQKNSRVEEALTEIYMMSDRSVGEILQRFQSGIHIFYKVSESISLLDLLLSFATGCTLSERTRPEFTGTLAIKSGRHPVLDSIATVDTIPNDTFASLSSTFQFVTGPNMSGKSTYIKQIALLTIMAQTGSFVPAEYASFKIVNQILTRLANDTNFSTSYFMAEMQEMAYILQHVTNSSLVIIDELGRGASRLDSLSIATAISEELIQSKAQCFFATHLIEMASNLEMHPSVVNLQLSIETHLVSSTISFPYTVKDGISTTRHYGILAAQYMGLPKSILDYATSVAEKLDQIDASKTDDSKTTDSHRYKMLNWVKDIKKKRKK</sequence>
<organism evidence="11 12">
    <name type="scientific">Absidia repens</name>
    <dbReference type="NCBI Taxonomy" id="90262"/>
    <lineage>
        <taxon>Eukaryota</taxon>
        <taxon>Fungi</taxon>
        <taxon>Fungi incertae sedis</taxon>
        <taxon>Mucoromycota</taxon>
        <taxon>Mucoromycotina</taxon>
        <taxon>Mucoromycetes</taxon>
        <taxon>Mucorales</taxon>
        <taxon>Cunninghamellaceae</taxon>
        <taxon>Absidia</taxon>
    </lineage>
</organism>
<dbReference type="Pfam" id="PF05190">
    <property type="entry name" value="MutS_IV"/>
    <property type="match status" value="1"/>
</dbReference>
<dbReference type="InterPro" id="IPR000432">
    <property type="entry name" value="DNA_mismatch_repair_MutS_C"/>
</dbReference>
<dbReference type="GO" id="GO:0140664">
    <property type="term" value="F:ATP-dependent DNA damage sensor activity"/>
    <property type="evidence" value="ECO:0007669"/>
    <property type="project" value="InterPro"/>
</dbReference>
<dbReference type="SUPFAM" id="SSF52540">
    <property type="entry name" value="P-loop containing nucleoside triphosphate hydrolases"/>
    <property type="match status" value="1"/>
</dbReference>
<dbReference type="PANTHER" id="PTHR11361">
    <property type="entry name" value="DNA MISMATCH REPAIR PROTEIN MUTS FAMILY MEMBER"/>
    <property type="match status" value="1"/>
</dbReference>
<dbReference type="GO" id="GO:0007131">
    <property type="term" value="P:reciprocal meiotic recombination"/>
    <property type="evidence" value="ECO:0007669"/>
    <property type="project" value="TreeGrafter"/>
</dbReference>
<dbReference type="GO" id="GO:0005524">
    <property type="term" value="F:ATP binding"/>
    <property type="evidence" value="ECO:0007669"/>
    <property type="project" value="UniProtKB-KW"/>
</dbReference>
<keyword evidence="4" id="KW-0067">ATP-binding</keyword>
<dbReference type="SUPFAM" id="SSF48334">
    <property type="entry name" value="DNA repair protein MutS, domain III"/>
    <property type="match status" value="1"/>
</dbReference>
<feature type="domain" description="DNA mismatch repair protein MutS core" evidence="9">
    <location>
        <begin position="333"/>
        <end position="667"/>
    </location>
</feature>
<dbReference type="InterPro" id="IPR036187">
    <property type="entry name" value="DNA_mismatch_repair_MutS_sf"/>
</dbReference>
<dbReference type="STRING" id="90262.A0A1X2IXH1"/>
<feature type="compositionally biased region" description="Polar residues" evidence="8">
    <location>
        <begin position="78"/>
        <end position="93"/>
    </location>
</feature>
<dbReference type="SUPFAM" id="SSF53150">
    <property type="entry name" value="DNA repair protein MutS, domain II"/>
    <property type="match status" value="1"/>
</dbReference>
<dbReference type="FunFam" id="3.40.50.300:FF:000870">
    <property type="entry name" value="MutS protein homolog 4"/>
    <property type="match status" value="1"/>
</dbReference>
<dbReference type="PIRSF" id="PIRSF005813">
    <property type="entry name" value="MSH2"/>
    <property type="match status" value="1"/>
</dbReference>
<dbReference type="InterPro" id="IPR027417">
    <property type="entry name" value="P-loop_NTPase"/>
</dbReference>
<dbReference type="GO" id="GO:0030983">
    <property type="term" value="F:mismatched DNA binding"/>
    <property type="evidence" value="ECO:0007669"/>
    <property type="project" value="InterPro"/>
</dbReference>
<dbReference type="GO" id="GO:0006298">
    <property type="term" value="P:mismatch repair"/>
    <property type="evidence" value="ECO:0007669"/>
    <property type="project" value="InterPro"/>
</dbReference>
<dbReference type="GO" id="GO:0005634">
    <property type="term" value="C:nucleus"/>
    <property type="evidence" value="ECO:0007669"/>
    <property type="project" value="TreeGrafter"/>
</dbReference>
<accession>A0A1X2IXH1</accession>
<dbReference type="EMBL" id="MCGE01000002">
    <property type="protein sequence ID" value="ORZ23987.1"/>
    <property type="molecule type" value="Genomic_DNA"/>
</dbReference>
<evidence type="ECO:0000256" key="4">
    <source>
        <dbReference type="ARBA" id="ARBA00022840"/>
    </source>
</evidence>
<evidence type="ECO:0000313" key="11">
    <source>
        <dbReference type="EMBL" id="ORZ23987.1"/>
    </source>
</evidence>
<dbReference type="InterPro" id="IPR007861">
    <property type="entry name" value="DNA_mismatch_repair_MutS_clamp"/>
</dbReference>
<reference evidence="11 12" key="1">
    <citation type="submission" date="2016-07" db="EMBL/GenBank/DDBJ databases">
        <title>Pervasive Adenine N6-methylation of Active Genes in Fungi.</title>
        <authorList>
            <consortium name="DOE Joint Genome Institute"/>
            <person name="Mondo S.J."/>
            <person name="Dannebaum R.O."/>
            <person name="Kuo R.C."/>
            <person name="Labutti K."/>
            <person name="Haridas S."/>
            <person name="Kuo A."/>
            <person name="Salamov A."/>
            <person name="Ahrendt S.R."/>
            <person name="Lipzen A."/>
            <person name="Sullivan W."/>
            <person name="Andreopoulos W.B."/>
            <person name="Clum A."/>
            <person name="Lindquist E."/>
            <person name="Daum C."/>
            <person name="Ramamoorthy G.K."/>
            <person name="Gryganskyi A."/>
            <person name="Culley D."/>
            <person name="Magnuson J.K."/>
            <person name="James T.Y."/>
            <person name="O'Malley M.A."/>
            <person name="Stajich J.E."/>
            <person name="Spatafora J.W."/>
            <person name="Visel A."/>
            <person name="Grigoriev I.V."/>
        </authorList>
    </citation>
    <scope>NUCLEOTIDE SEQUENCE [LARGE SCALE GENOMIC DNA]</scope>
    <source>
        <strain evidence="11 12">NRRL 1336</strain>
    </source>
</reference>
<evidence type="ECO:0000259" key="10">
    <source>
        <dbReference type="SMART" id="SM00534"/>
    </source>
</evidence>
<dbReference type="Gene3D" id="3.40.50.300">
    <property type="entry name" value="P-loop containing nucleotide triphosphate hydrolases"/>
    <property type="match status" value="1"/>
</dbReference>
<dbReference type="Pfam" id="PF05192">
    <property type="entry name" value="MutS_III"/>
    <property type="match status" value="1"/>
</dbReference>
<comment type="caution">
    <text evidence="11">The sequence shown here is derived from an EMBL/GenBank/DDBJ whole genome shotgun (WGS) entry which is preliminary data.</text>
</comment>
<dbReference type="AlphaFoldDB" id="A0A1X2IXH1"/>
<evidence type="ECO:0000256" key="1">
    <source>
        <dbReference type="ARBA" id="ARBA00006271"/>
    </source>
</evidence>
<dbReference type="InterPro" id="IPR011184">
    <property type="entry name" value="DNA_mismatch_repair_Msh2"/>
</dbReference>
<evidence type="ECO:0000256" key="7">
    <source>
        <dbReference type="ARBA" id="ARBA00073774"/>
    </source>
</evidence>
<keyword evidence="6" id="KW-0469">Meiosis</keyword>
<comment type="similarity">
    <text evidence="1">Belongs to the DNA mismatch repair MutS family.</text>
</comment>
<keyword evidence="12" id="KW-1185">Reference proteome</keyword>
<evidence type="ECO:0000313" key="12">
    <source>
        <dbReference type="Proteomes" id="UP000193560"/>
    </source>
</evidence>